<dbReference type="AlphaFoldDB" id="A0A6C0C1V9"/>
<reference evidence="1" key="1">
    <citation type="journal article" date="2020" name="Nature">
        <title>Giant virus diversity and host interactions through global metagenomics.</title>
        <authorList>
            <person name="Schulz F."/>
            <person name="Roux S."/>
            <person name="Paez-Espino D."/>
            <person name="Jungbluth S."/>
            <person name="Walsh D.A."/>
            <person name="Denef V.J."/>
            <person name="McMahon K.D."/>
            <person name="Konstantinidis K.T."/>
            <person name="Eloe-Fadrosh E.A."/>
            <person name="Kyrpides N.C."/>
            <person name="Woyke T."/>
        </authorList>
    </citation>
    <scope>NUCLEOTIDE SEQUENCE</scope>
    <source>
        <strain evidence="1">GVMAG-M-3300020185-18</strain>
    </source>
</reference>
<sequence length="186" mass="21090">MEVLRDCINLVGNNKFIKALETGTIRSYNERHESTRWLGETIKEGKIISVDNNPNSITVSKDICKHLNNIEWILGDSLEVLAKQEKESFHFILLDSVNDRHHIFEEFKLALTLIKNGGIIVIDDFGVGSNHEIPDPTFPGAEKGVKVFKTLKEKNLLRHMHMHQSRKGVQALFIGVKPELKKAILG</sequence>
<dbReference type="Gene3D" id="3.40.50.150">
    <property type="entry name" value="Vaccinia Virus protein VP39"/>
    <property type="match status" value="1"/>
</dbReference>
<name>A0A6C0C1V9_9ZZZZ</name>
<dbReference type="Pfam" id="PF13578">
    <property type="entry name" value="Methyltransf_24"/>
    <property type="match status" value="1"/>
</dbReference>
<dbReference type="InterPro" id="IPR029063">
    <property type="entry name" value="SAM-dependent_MTases_sf"/>
</dbReference>
<organism evidence="1">
    <name type="scientific">viral metagenome</name>
    <dbReference type="NCBI Taxonomy" id="1070528"/>
    <lineage>
        <taxon>unclassified sequences</taxon>
        <taxon>metagenomes</taxon>
        <taxon>organismal metagenomes</taxon>
    </lineage>
</organism>
<evidence type="ECO:0000313" key="1">
    <source>
        <dbReference type="EMBL" id="QHS98607.1"/>
    </source>
</evidence>
<accession>A0A6C0C1V9</accession>
<dbReference type="EMBL" id="MN739319">
    <property type="protein sequence ID" value="QHS98607.1"/>
    <property type="molecule type" value="Genomic_DNA"/>
</dbReference>
<protein>
    <recommendedName>
        <fullName evidence="2">Methyltransferase</fullName>
    </recommendedName>
</protein>
<proteinExistence type="predicted"/>
<evidence type="ECO:0008006" key="2">
    <source>
        <dbReference type="Google" id="ProtNLM"/>
    </source>
</evidence>
<dbReference type="SUPFAM" id="SSF53335">
    <property type="entry name" value="S-adenosyl-L-methionine-dependent methyltransferases"/>
    <property type="match status" value="1"/>
</dbReference>